<evidence type="ECO:0000313" key="13">
    <source>
        <dbReference type="Proteomes" id="UP000000639"/>
    </source>
</evidence>
<dbReference type="PANTHER" id="PTHR45526">
    <property type="entry name" value="TRANSCRIPTIONAL REGULATORY PROTEIN DPIA"/>
    <property type="match status" value="1"/>
</dbReference>
<dbReference type="PIRSF" id="PIRSF006171">
    <property type="entry name" value="RR_citrat_malat"/>
    <property type="match status" value="1"/>
</dbReference>
<dbReference type="RefSeq" id="WP_011770200.1">
    <property type="nucleotide sequence ID" value="NC_008709.1"/>
</dbReference>
<dbReference type="eggNOG" id="COG4565">
    <property type="taxonomic scope" value="Bacteria"/>
</dbReference>
<dbReference type="GO" id="GO:0003677">
    <property type="term" value="F:DNA binding"/>
    <property type="evidence" value="ECO:0007669"/>
    <property type="project" value="UniProtKB-KW"/>
</dbReference>
<keyword evidence="6 9" id="KW-0238">DNA-binding</keyword>
<reference evidence="12 13" key="1">
    <citation type="submission" date="2007-01" db="EMBL/GenBank/DDBJ databases">
        <title>Complete sequence of Psychromonas ingrahamii 37.</title>
        <authorList>
            <consortium name="US DOE Joint Genome Institute"/>
            <person name="Copeland A."/>
            <person name="Lucas S."/>
            <person name="Lapidus A."/>
            <person name="Barry K."/>
            <person name="Detter J.C."/>
            <person name="Glavina del Rio T."/>
            <person name="Hammon N."/>
            <person name="Israni S."/>
            <person name="Dalin E."/>
            <person name="Tice H."/>
            <person name="Pitluck S."/>
            <person name="Thompson L.S."/>
            <person name="Brettin T."/>
            <person name="Bruce D."/>
            <person name="Han C."/>
            <person name="Tapia R."/>
            <person name="Schmutz J."/>
            <person name="Larimer F."/>
            <person name="Land M."/>
            <person name="Hauser L."/>
            <person name="Kyrpides N."/>
            <person name="Ivanova N."/>
            <person name="Staley J."/>
            <person name="Richardson P."/>
        </authorList>
    </citation>
    <scope>NUCLEOTIDE SEQUENCE [LARGE SCALE GENOMIC DNA]</scope>
    <source>
        <strain evidence="12 13">37</strain>
    </source>
</reference>
<accession>A1SVX5</accession>
<sequence length="230" mass="25741">MLNDQNVKVLIIEDDLGIAEIHRRNLMKIEGFDAIGIATSKNEAETLLDVLAPDLVLLDLYLPDGNGLDILRYLRQQEHACDVILITADREVETLQQAMRGGVVDYLLKPVVFSRLQEALHKYLKQKNKLGSIDDLDQSMVDSMIFNAFTGTTQGGHLPKGIDKMTLDKVRVLFDQHAQITADKSGELIGASRTTARRYLEHLISAGELQADLHYGTVGRPERTYKKTRG</sequence>
<dbReference type="SUPFAM" id="SSF52172">
    <property type="entry name" value="CheY-like"/>
    <property type="match status" value="1"/>
</dbReference>
<dbReference type="GO" id="GO:0003700">
    <property type="term" value="F:DNA-binding transcription factor activity"/>
    <property type="evidence" value="ECO:0007669"/>
    <property type="project" value="InterPro"/>
</dbReference>
<dbReference type="GO" id="GO:0000156">
    <property type="term" value="F:phosphorelay response regulator activity"/>
    <property type="evidence" value="ECO:0007669"/>
    <property type="project" value="TreeGrafter"/>
</dbReference>
<evidence type="ECO:0000259" key="11">
    <source>
        <dbReference type="PROSITE" id="PS50110"/>
    </source>
</evidence>
<keyword evidence="3 10" id="KW-0597">Phosphoprotein</keyword>
<keyword evidence="5 9" id="KW-0805">Transcription regulation</keyword>
<evidence type="ECO:0000256" key="9">
    <source>
        <dbReference type="PIRNR" id="PIRNR006171"/>
    </source>
</evidence>
<feature type="modified residue" description="4-aspartylphosphate" evidence="10">
    <location>
        <position position="59"/>
    </location>
</feature>
<keyword evidence="2 9" id="KW-0963">Cytoplasm</keyword>
<dbReference type="AlphaFoldDB" id="A1SVX5"/>
<keyword evidence="4 9" id="KW-0902">Two-component regulatory system</keyword>
<evidence type="ECO:0000256" key="1">
    <source>
        <dbReference type="ARBA" id="ARBA00004496"/>
    </source>
</evidence>
<evidence type="ECO:0000256" key="3">
    <source>
        <dbReference type="ARBA" id="ARBA00022553"/>
    </source>
</evidence>
<feature type="domain" description="Response regulatory" evidence="11">
    <location>
        <begin position="8"/>
        <end position="124"/>
    </location>
</feature>
<dbReference type="InterPro" id="IPR051271">
    <property type="entry name" value="2C-system_Tx_regulators"/>
</dbReference>
<protein>
    <recommendedName>
        <fullName evidence="9">Transcriptional regulatory protein</fullName>
    </recommendedName>
</protein>
<proteinExistence type="predicted"/>
<dbReference type="OrthoDB" id="9802426at2"/>
<evidence type="ECO:0000256" key="2">
    <source>
        <dbReference type="ARBA" id="ARBA00022490"/>
    </source>
</evidence>
<dbReference type="PROSITE" id="PS50110">
    <property type="entry name" value="RESPONSE_REGULATORY"/>
    <property type="match status" value="1"/>
</dbReference>
<evidence type="ECO:0000256" key="4">
    <source>
        <dbReference type="ARBA" id="ARBA00023012"/>
    </source>
</evidence>
<name>A1SVX5_PSYIN</name>
<dbReference type="Pfam" id="PF00072">
    <property type="entry name" value="Response_reg"/>
    <property type="match status" value="1"/>
</dbReference>
<dbReference type="InterPro" id="IPR048714">
    <property type="entry name" value="DpiA-like_HTH"/>
</dbReference>
<dbReference type="PANTHER" id="PTHR45526:SF1">
    <property type="entry name" value="TRANSCRIPTIONAL REGULATORY PROTEIN DCUR-RELATED"/>
    <property type="match status" value="1"/>
</dbReference>
<dbReference type="InterPro" id="IPR011006">
    <property type="entry name" value="CheY-like_superfamily"/>
</dbReference>
<keyword evidence="13" id="KW-1185">Reference proteome</keyword>
<evidence type="ECO:0000256" key="10">
    <source>
        <dbReference type="PROSITE-ProRule" id="PRU00169"/>
    </source>
</evidence>
<dbReference type="SMART" id="SM00448">
    <property type="entry name" value="REC"/>
    <property type="match status" value="1"/>
</dbReference>
<organism evidence="12 13">
    <name type="scientific">Psychromonas ingrahamii (strain DSM 17664 / CCUG 51855 / 37)</name>
    <dbReference type="NCBI Taxonomy" id="357804"/>
    <lineage>
        <taxon>Bacteria</taxon>
        <taxon>Pseudomonadati</taxon>
        <taxon>Pseudomonadota</taxon>
        <taxon>Gammaproteobacteria</taxon>
        <taxon>Alteromonadales</taxon>
        <taxon>Psychromonadaceae</taxon>
        <taxon>Psychromonas</taxon>
    </lineage>
</organism>
<dbReference type="Pfam" id="PF20714">
    <property type="entry name" value="HTH_64"/>
    <property type="match status" value="1"/>
</dbReference>
<evidence type="ECO:0000256" key="6">
    <source>
        <dbReference type="ARBA" id="ARBA00023125"/>
    </source>
</evidence>
<comment type="subcellular location">
    <subcellularLocation>
        <location evidence="1 9">Cytoplasm</location>
    </subcellularLocation>
</comment>
<dbReference type="EMBL" id="CP000510">
    <property type="protein sequence ID" value="ABM03640.1"/>
    <property type="molecule type" value="Genomic_DNA"/>
</dbReference>
<evidence type="ECO:0000256" key="8">
    <source>
        <dbReference type="ARBA" id="ARBA00023163"/>
    </source>
</evidence>
<dbReference type="STRING" id="357804.Ping_1864"/>
<dbReference type="InterPro" id="IPR001789">
    <property type="entry name" value="Sig_transdc_resp-reg_receiver"/>
</dbReference>
<dbReference type="Proteomes" id="UP000000639">
    <property type="component" value="Chromosome"/>
</dbReference>
<dbReference type="Gene3D" id="3.40.50.2300">
    <property type="match status" value="1"/>
</dbReference>
<evidence type="ECO:0000256" key="7">
    <source>
        <dbReference type="ARBA" id="ARBA00023159"/>
    </source>
</evidence>
<dbReference type="KEGG" id="pin:Ping_1864"/>
<dbReference type="CDD" id="cd19925">
    <property type="entry name" value="REC_citrate_TCS"/>
    <property type="match status" value="1"/>
</dbReference>
<evidence type="ECO:0000256" key="5">
    <source>
        <dbReference type="ARBA" id="ARBA00023015"/>
    </source>
</evidence>
<dbReference type="GO" id="GO:0005737">
    <property type="term" value="C:cytoplasm"/>
    <property type="evidence" value="ECO:0007669"/>
    <property type="project" value="UniProtKB-SubCell"/>
</dbReference>
<keyword evidence="8 9" id="KW-0804">Transcription</keyword>
<evidence type="ECO:0000313" key="12">
    <source>
        <dbReference type="EMBL" id="ABM03640.1"/>
    </source>
</evidence>
<dbReference type="HOGENOM" id="CLU_000445_39_0_6"/>
<gene>
    <name evidence="12" type="ordered locus">Ping_1864</name>
</gene>
<dbReference type="InterPro" id="IPR024187">
    <property type="entry name" value="Sig_transdc_resp-reg_cit/mal"/>
</dbReference>
<keyword evidence="7 9" id="KW-0010">Activator</keyword>